<accession>A0A0F6W552</accession>
<keyword evidence="2" id="KW-0812">Transmembrane</keyword>
<feature type="repeat" description="TPR" evidence="1">
    <location>
        <begin position="29"/>
        <end position="62"/>
    </location>
</feature>
<proteinExistence type="predicted"/>
<name>A0A0F6W552_9BACT</name>
<dbReference type="SUPFAM" id="SSF48452">
    <property type="entry name" value="TPR-like"/>
    <property type="match status" value="1"/>
</dbReference>
<evidence type="ECO:0000256" key="1">
    <source>
        <dbReference type="PROSITE-ProRule" id="PRU00339"/>
    </source>
</evidence>
<organism evidence="3 4">
    <name type="scientific">Sandaracinus amylolyticus</name>
    <dbReference type="NCBI Taxonomy" id="927083"/>
    <lineage>
        <taxon>Bacteria</taxon>
        <taxon>Pseudomonadati</taxon>
        <taxon>Myxococcota</taxon>
        <taxon>Polyangia</taxon>
        <taxon>Polyangiales</taxon>
        <taxon>Sandaracinaceae</taxon>
        <taxon>Sandaracinus</taxon>
    </lineage>
</organism>
<dbReference type="Gene3D" id="1.25.40.10">
    <property type="entry name" value="Tetratricopeptide repeat domain"/>
    <property type="match status" value="1"/>
</dbReference>
<reference evidence="3 4" key="1">
    <citation type="submission" date="2015-03" db="EMBL/GenBank/DDBJ databases">
        <title>Genome assembly of Sandaracinus amylolyticus DSM 53668.</title>
        <authorList>
            <person name="Sharma G."/>
            <person name="Subramanian S."/>
        </authorList>
    </citation>
    <scope>NUCLEOTIDE SEQUENCE [LARGE SCALE GENOMIC DNA]</scope>
    <source>
        <strain evidence="3 4">DSM 53668</strain>
    </source>
</reference>
<evidence type="ECO:0000313" key="3">
    <source>
        <dbReference type="EMBL" id="AKF07743.1"/>
    </source>
</evidence>
<evidence type="ECO:0000313" key="4">
    <source>
        <dbReference type="Proteomes" id="UP000034883"/>
    </source>
</evidence>
<dbReference type="STRING" id="927083.DB32_004892"/>
<dbReference type="PROSITE" id="PS50005">
    <property type="entry name" value="TPR"/>
    <property type="match status" value="1"/>
</dbReference>
<evidence type="ECO:0000256" key="2">
    <source>
        <dbReference type="SAM" id="Phobius"/>
    </source>
</evidence>
<keyword evidence="2" id="KW-1133">Transmembrane helix</keyword>
<feature type="transmembrane region" description="Helical" evidence="2">
    <location>
        <begin position="216"/>
        <end position="238"/>
    </location>
</feature>
<protein>
    <submittedName>
        <fullName evidence="3">Uncharacterized protein</fullName>
    </submittedName>
</protein>
<dbReference type="KEGG" id="samy:DB32_004892"/>
<gene>
    <name evidence="3" type="ORF">DB32_004892</name>
</gene>
<dbReference type="InterPro" id="IPR011990">
    <property type="entry name" value="TPR-like_helical_dom_sf"/>
</dbReference>
<dbReference type="Proteomes" id="UP000034883">
    <property type="component" value="Chromosome"/>
</dbReference>
<keyword evidence="4" id="KW-1185">Reference proteome</keyword>
<keyword evidence="2" id="KW-0472">Membrane</keyword>
<dbReference type="EMBL" id="CP011125">
    <property type="protein sequence ID" value="AKF07743.1"/>
    <property type="molecule type" value="Genomic_DNA"/>
</dbReference>
<sequence>MAVAIGIATLAITPRAWAQDEDPERMAMARSLFQEGVELARRESYEEATDRFRRAYAIRPAPAIAFNLASALVHRGLLVEGSEALQRVLRDPTTPAELRSSAEAQHADIARRLGRLTVRVEGDASDVRVRVGTRDLPSEAIGVAVPFDPGSHEAVAIRDGEDVARAQVEVGEGQAAEVVLDVPARAERVEAPRAALAVTPVETTEPSDRGGGDDTWMWVGIVGGAVVAIGVGVTLAIVMTTPSGEEAPSIGNAMPGVIEW</sequence>
<dbReference type="InterPro" id="IPR019734">
    <property type="entry name" value="TPR_rpt"/>
</dbReference>
<keyword evidence="1" id="KW-0802">TPR repeat</keyword>
<dbReference type="AlphaFoldDB" id="A0A0F6W552"/>